<keyword evidence="1" id="KW-0547">Nucleotide-binding</keyword>
<keyword evidence="1" id="KW-0067">ATP-binding</keyword>
<accession>A0A392QP27</accession>
<keyword evidence="1" id="KW-0347">Helicase</keyword>
<protein>
    <submittedName>
        <fullName evidence="1">ATP-dependent DNA helicase PIF1</fullName>
    </submittedName>
</protein>
<name>A0A392QP27_9FABA</name>
<dbReference type="Proteomes" id="UP000265520">
    <property type="component" value="Unassembled WGS sequence"/>
</dbReference>
<organism evidence="1 2">
    <name type="scientific">Trifolium medium</name>
    <dbReference type="NCBI Taxonomy" id="97028"/>
    <lineage>
        <taxon>Eukaryota</taxon>
        <taxon>Viridiplantae</taxon>
        <taxon>Streptophyta</taxon>
        <taxon>Embryophyta</taxon>
        <taxon>Tracheophyta</taxon>
        <taxon>Spermatophyta</taxon>
        <taxon>Magnoliopsida</taxon>
        <taxon>eudicotyledons</taxon>
        <taxon>Gunneridae</taxon>
        <taxon>Pentapetalae</taxon>
        <taxon>rosids</taxon>
        <taxon>fabids</taxon>
        <taxon>Fabales</taxon>
        <taxon>Fabaceae</taxon>
        <taxon>Papilionoideae</taxon>
        <taxon>50 kb inversion clade</taxon>
        <taxon>NPAAA clade</taxon>
        <taxon>Hologalegina</taxon>
        <taxon>IRL clade</taxon>
        <taxon>Trifolieae</taxon>
        <taxon>Trifolium</taxon>
    </lineage>
</organism>
<dbReference type="AlphaFoldDB" id="A0A392QP27"/>
<dbReference type="EMBL" id="LXQA010146390">
    <property type="protein sequence ID" value="MCI25296.1"/>
    <property type="molecule type" value="Genomic_DNA"/>
</dbReference>
<dbReference type="GO" id="GO:0004386">
    <property type="term" value="F:helicase activity"/>
    <property type="evidence" value="ECO:0007669"/>
    <property type="project" value="UniProtKB-KW"/>
</dbReference>
<reference evidence="1 2" key="1">
    <citation type="journal article" date="2018" name="Front. Plant Sci.">
        <title>Red Clover (Trifolium pratense) and Zigzag Clover (T. medium) - A Picture of Genomic Similarities and Differences.</title>
        <authorList>
            <person name="Dluhosova J."/>
            <person name="Istvanek J."/>
            <person name="Nedelnik J."/>
            <person name="Repkova J."/>
        </authorList>
    </citation>
    <scope>NUCLEOTIDE SEQUENCE [LARGE SCALE GENOMIC DNA]</scope>
    <source>
        <strain evidence="2">cv. 10/8</strain>
        <tissue evidence="1">Leaf</tissue>
    </source>
</reference>
<keyword evidence="2" id="KW-1185">Reference proteome</keyword>
<sequence length="102" mass="11496">MRLQYSNNSVENECLNEFAKWILDIGDGKIGRVEDAESIVEIPADIAIHSSDNPIGDIVQATYPNLLENMFVPNFFEERDVLAPTLEVVEKVNDYVLSQILV</sequence>
<proteinExistence type="predicted"/>
<evidence type="ECO:0000313" key="2">
    <source>
        <dbReference type="Proteomes" id="UP000265520"/>
    </source>
</evidence>
<comment type="caution">
    <text evidence="1">The sequence shown here is derived from an EMBL/GenBank/DDBJ whole genome shotgun (WGS) entry which is preliminary data.</text>
</comment>
<evidence type="ECO:0000313" key="1">
    <source>
        <dbReference type="EMBL" id="MCI25296.1"/>
    </source>
</evidence>
<keyword evidence="1" id="KW-0378">Hydrolase</keyword>